<accession>A0A8H5TG40</accession>
<dbReference type="OrthoDB" id="4581301at2759"/>
<reference evidence="1 2" key="1">
    <citation type="submission" date="2020-05" db="EMBL/GenBank/DDBJ databases">
        <title>Identification and distribution of gene clusters putatively required for synthesis of sphingolipid metabolism inhibitors in phylogenetically diverse species of the filamentous fungus Fusarium.</title>
        <authorList>
            <person name="Kim H.-S."/>
            <person name="Busman M."/>
            <person name="Brown D.W."/>
            <person name="Divon H."/>
            <person name="Uhlig S."/>
            <person name="Proctor R.H."/>
        </authorList>
    </citation>
    <scope>NUCLEOTIDE SEQUENCE [LARGE SCALE GENOMIC DNA]</scope>
    <source>
        <strain evidence="1 2">NRRL 20693</strain>
    </source>
</reference>
<protein>
    <submittedName>
        <fullName evidence="1">Uncharacterized protein</fullName>
    </submittedName>
</protein>
<organism evidence="1 2">
    <name type="scientific">Fusarium heterosporum</name>
    <dbReference type="NCBI Taxonomy" id="42747"/>
    <lineage>
        <taxon>Eukaryota</taxon>
        <taxon>Fungi</taxon>
        <taxon>Dikarya</taxon>
        <taxon>Ascomycota</taxon>
        <taxon>Pezizomycotina</taxon>
        <taxon>Sordariomycetes</taxon>
        <taxon>Hypocreomycetidae</taxon>
        <taxon>Hypocreales</taxon>
        <taxon>Nectriaceae</taxon>
        <taxon>Fusarium</taxon>
        <taxon>Fusarium heterosporum species complex</taxon>
    </lineage>
</organism>
<dbReference type="Proteomes" id="UP000567885">
    <property type="component" value="Unassembled WGS sequence"/>
</dbReference>
<keyword evidence="2" id="KW-1185">Reference proteome</keyword>
<evidence type="ECO:0000313" key="2">
    <source>
        <dbReference type="Proteomes" id="UP000567885"/>
    </source>
</evidence>
<evidence type="ECO:0000313" key="1">
    <source>
        <dbReference type="EMBL" id="KAF5668923.1"/>
    </source>
</evidence>
<dbReference type="AlphaFoldDB" id="A0A8H5TG40"/>
<proteinExistence type="predicted"/>
<sequence>MFRQAAASSLRAGEQQSKMFIKKMNKEGELYYVLNKRPESVKRPKESEYFQINDLLLDLDDMFSKDVRSAGEEDEVRALNKWSRNYKREELQKKLHNLEGTLDRIRLDAFRNRSNKSNSWRLGSHDIFSAALGVSSKGPLIVPSKGSAHVSAAETPTSTLQHLCSKTGIPFEAQGNDLLLLQWLKIRSQLSDLEESSTKPRSHTLEASAISKDEHSFTSLRRSISQFLSSDVSSSTNTILSNAPYLYETFGEQNPYNFLVFIGNLEQRLSAKGEHIGGPLCGFGLRLSATICNPSVTRKYLSMGFERGHFKNGDQELQNIHECLETYLRHFDTASLSRNLSLSDRQILLKVLVGDIDKENISLQQSVRSLILPYLQGKFAQGTMQTALSAYRAYIVLLGHLGARALLVHEKRSSATMIENSIRNEKHKNMGSRVEGIVTQALQTAIDVSVVAPTRDAIPTNLDLAGCTRLDLEAIEKQVHSLR</sequence>
<comment type="caution">
    <text evidence="1">The sequence shown here is derived from an EMBL/GenBank/DDBJ whole genome shotgun (WGS) entry which is preliminary data.</text>
</comment>
<dbReference type="EMBL" id="JAAGWQ010000089">
    <property type="protein sequence ID" value="KAF5668923.1"/>
    <property type="molecule type" value="Genomic_DNA"/>
</dbReference>
<gene>
    <name evidence="1" type="ORF">FHETE_5190</name>
</gene>
<name>A0A8H5TG40_FUSHE</name>